<dbReference type="SMART" id="SM00028">
    <property type="entry name" value="TPR"/>
    <property type="match status" value="4"/>
</dbReference>
<name>A0ABT0YQX4_9BURK</name>
<dbReference type="InterPro" id="IPR051722">
    <property type="entry name" value="Endocytosis_PI4K-reg_protein"/>
</dbReference>
<dbReference type="RefSeq" id="WP_251779496.1">
    <property type="nucleotide sequence ID" value="NZ_JAMKFE010000009.1"/>
</dbReference>
<dbReference type="SUPFAM" id="SSF48452">
    <property type="entry name" value="TPR-like"/>
    <property type="match status" value="1"/>
</dbReference>
<sequence length="197" mass="22705">MSMNTATSSRRSLRYRLLRWRAILWLVVGRNARARALFDRMLDEYPGDAYGLSSRGHLLASSGRRDAALADYRELTSRHPQHSAAAWFNQAFLLDEAGRYDEAEQCFRRAVELDPKLDRAWYGLGLVLIRAHRFDEAVAALKRNTELQPMSPYAWYQLARVHVDRHEPEEATKIIRHLKGFEPKVAAQLERETGLAV</sequence>
<dbReference type="Pfam" id="PF13432">
    <property type="entry name" value="TPR_16"/>
    <property type="match status" value="2"/>
</dbReference>
<dbReference type="InterPro" id="IPR019734">
    <property type="entry name" value="TPR_rpt"/>
</dbReference>
<comment type="caution">
    <text evidence="4">The sequence shown here is derived from an EMBL/GenBank/DDBJ whole genome shotgun (WGS) entry which is preliminary data.</text>
</comment>
<evidence type="ECO:0000256" key="2">
    <source>
        <dbReference type="ARBA" id="ARBA00038251"/>
    </source>
</evidence>
<evidence type="ECO:0000256" key="3">
    <source>
        <dbReference type="PROSITE-ProRule" id="PRU00339"/>
    </source>
</evidence>
<evidence type="ECO:0000313" key="4">
    <source>
        <dbReference type="EMBL" id="MCM5681043.1"/>
    </source>
</evidence>
<feature type="repeat" description="TPR" evidence="3">
    <location>
        <begin position="84"/>
        <end position="117"/>
    </location>
</feature>
<keyword evidence="5" id="KW-1185">Reference proteome</keyword>
<evidence type="ECO:0000256" key="1">
    <source>
        <dbReference type="ARBA" id="ARBA00002550"/>
    </source>
</evidence>
<dbReference type="Pfam" id="PF00515">
    <property type="entry name" value="TPR_1"/>
    <property type="match status" value="1"/>
</dbReference>
<reference evidence="4" key="1">
    <citation type="submission" date="2022-05" db="EMBL/GenBank/DDBJ databases">
        <title>Schlegelella sp. nov., isolated from mangrove soil.</title>
        <authorList>
            <person name="Liu Y."/>
            <person name="Ge X."/>
            <person name="Liu W."/>
        </authorList>
    </citation>
    <scope>NUCLEOTIDE SEQUENCE</scope>
    <source>
        <strain evidence="4">S2-27</strain>
    </source>
</reference>
<comment type="similarity">
    <text evidence="2">Belongs to the YPP1 family.</text>
</comment>
<evidence type="ECO:0000313" key="5">
    <source>
        <dbReference type="Proteomes" id="UP001165541"/>
    </source>
</evidence>
<gene>
    <name evidence="4" type="ORF">M8A51_16075</name>
</gene>
<dbReference type="Gene3D" id="1.25.40.10">
    <property type="entry name" value="Tetratricopeptide repeat domain"/>
    <property type="match status" value="1"/>
</dbReference>
<organism evidence="4 5">
    <name type="scientific">Caldimonas mangrovi</name>
    <dbReference type="NCBI Taxonomy" id="2944811"/>
    <lineage>
        <taxon>Bacteria</taxon>
        <taxon>Pseudomonadati</taxon>
        <taxon>Pseudomonadota</taxon>
        <taxon>Betaproteobacteria</taxon>
        <taxon>Burkholderiales</taxon>
        <taxon>Sphaerotilaceae</taxon>
        <taxon>Caldimonas</taxon>
    </lineage>
</organism>
<dbReference type="InterPro" id="IPR011990">
    <property type="entry name" value="TPR-like_helical_dom_sf"/>
</dbReference>
<feature type="repeat" description="TPR" evidence="3">
    <location>
        <begin position="118"/>
        <end position="151"/>
    </location>
</feature>
<dbReference type="PROSITE" id="PS50293">
    <property type="entry name" value="TPR_REGION"/>
    <property type="match status" value="1"/>
</dbReference>
<dbReference type="PANTHER" id="PTHR23083:SF464">
    <property type="entry name" value="TETRATRICOPEPTIDE REPEAT DOMAIN 7, ISOFORM A"/>
    <property type="match status" value="1"/>
</dbReference>
<accession>A0ABT0YQX4</accession>
<protein>
    <submittedName>
        <fullName evidence="4">Tetratricopeptide repeat protein</fullName>
    </submittedName>
</protein>
<dbReference type="EMBL" id="JAMKFE010000009">
    <property type="protein sequence ID" value="MCM5681043.1"/>
    <property type="molecule type" value="Genomic_DNA"/>
</dbReference>
<dbReference type="Proteomes" id="UP001165541">
    <property type="component" value="Unassembled WGS sequence"/>
</dbReference>
<dbReference type="PROSITE" id="PS50005">
    <property type="entry name" value="TPR"/>
    <property type="match status" value="2"/>
</dbReference>
<keyword evidence="3" id="KW-0802">TPR repeat</keyword>
<dbReference type="PANTHER" id="PTHR23083">
    <property type="entry name" value="TETRATRICOPEPTIDE REPEAT PROTEIN, TPR"/>
    <property type="match status" value="1"/>
</dbReference>
<proteinExistence type="inferred from homology"/>
<comment type="function">
    <text evidence="1">Involved in endocytosis.</text>
</comment>